<dbReference type="Pfam" id="PF02458">
    <property type="entry name" value="Transferase"/>
    <property type="match status" value="1"/>
</dbReference>
<dbReference type="AlphaFoldDB" id="A0AAU9NRM2"/>
<proteinExistence type="inferred from homology"/>
<evidence type="ECO:0000256" key="3">
    <source>
        <dbReference type="ARBA" id="ARBA00023315"/>
    </source>
</evidence>
<keyword evidence="5" id="KW-1185">Reference proteome</keyword>
<accession>A0AAU9NRM2</accession>
<keyword evidence="3" id="KW-0012">Acyltransferase</keyword>
<dbReference type="InterPro" id="IPR023213">
    <property type="entry name" value="CAT-like_dom_sf"/>
</dbReference>
<dbReference type="Gene3D" id="3.30.559.10">
    <property type="entry name" value="Chloramphenicol acetyltransferase-like domain"/>
    <property type="match status" value="1"/>
</dbReference>
<evidence type="ECO:0000256" key="1">
    <source>
        <dbReference type="ARBA" id="ARBA00009861"/>
    </source>
</evidence>
<protein>
    <recommendedName>
        <fullName evidence="6">Transferase</fullName>
    </recommendedName>
</protein>
<reference evidence="4 5" key="1">
    <citation type="submission" date="2022-01" db="EMBL/GenBank/DDBJ databases">
        <authorList>
            <person name="Xiong W."/>
            <person name="Schranz E."/>
        </authorList>
    </citation>
    <scope>NUCLEOTIDE SEQUENCE [LARGE SCALE GENOMIC DNA]</scope>
</reference>
<dbReference type="PANTHER" id="PTHR31623">
    <property type="entry name" value="F21J9.9"/>
    <property type="match status" value="1"/>
</dbReference>
<evidence type="ECO:0000313" key="4">
    <source>
        <dbReference type="EMBL" id="CAH1440511.1"/>
    </source>
</evidence>
<keyword evidence="2" id="KW-0808">Transferase</keyword>
<dbReference type="EMBL" id="CAKMRJ010005412">
    <property type="protein sequence ID" value="CAH1440511.1"/>
    <property type="molecule type" value="Genomic_DNA"/>
</dbReference>
<evidence type="ECO:0000313" key="5">
    <source>
        <dbReference type="Proteomes" id="UP001157418"/>
    </source>
</evidence>
<comment type="similarity">
    <text evidence="1">Belongs to the plant acyltransferase family.</text>
</comment>
<sequence>MSSLHRSHGDYVTRSFVFPNSKIDDLKAKITSMTMETGEHIMNLTRVEALTWLIHKCAVAAACKTNSGIFKPTGVGHSMNMRDKLVEPLPETSVGNFYLLMEFPTMSESELTPNKIIGELRKRKKEFQSIRNTETALDIVEEMCSDHNARLEISKRLDDYYIYTAIHRFPTYGINFGWGKPIKVTIGGVNLKNVIIMMDTPNGDGIEALLSLGKQDMKIIQNDPELLAFSKECNARINVTNAI</sequence>
<evidence type="ECO:0000256" key="2">
    <source>
        <dbReference type="ARBA" id="ARBA00022679"/>
    </source>
</evidence>
<dbReference type="Proteomes" id="UP001157418">
    <property type="component" value="Unassembled WGS sequence"/>
</dbReference>
<name>A0AAU9NRM2_9ASTR</name>
<comment type="caution">
    <text evidence="4">The sequence shown here is derived from an EMBL/GenBank/DDBJ whole genome shotgun (WGS) entry which is preliminary data.</text>
</comment>
<organism evidence="4 5">
    <name type="scientific">Lactuca virosa</name>
    <dbReference type="NCBI Taxonomy" id="75947"/>
    <lineage>
        <taxon>Eukaryota</taxon>
        <taxon>Viridiplantae</taxon>
        <taxon>Streptophyta</taxon>
        <taxon>Embryophyta</taxon>
        <taxon>Tracheophyta</taxon>
        <taxon>Spermatophyta</taxon>
        <taxon>Magnoliopsida</taxon>
        <taxon>eudicotyledons</taxon>
        <taxon>Gunneridae</taxon>
        <taxon>Pentapetalae</taxon>
        <taxon>asterids</taxon>
        <taxon>campanulids</taxon>
        <taxon>Asterales</taxon>
        <taxon>Asteraceae</taxon>
        <taxon>Cichorioideae</taxon>
        <taxon>Cichorieae</taxon>
        <taxon>Lactucinae</taxon>
        <taxon>Lactuca</taxon>
    </lineage>
</organism>
<dbReference type="GO" id="GO:0016746">
    <property type="term" value="F:acyltransferase activity"/>
    <property type="evidence" value="ECO:0007669"/>
    <property type="project" value="UniProtKB-KW"/>
</dbReference>
<evidence type="ECO:0008006" key="6">
    <source>
        <dbReference type="Google" id="ProtNLM"/>
    </source>
</evidence>
<dbReference type="PANTHER" id="PTHR31623:SF118">
    <property type="entry name" value="BAHD ACYLTRANSFERASE"/>
    <property type="match status" value="1"/>
</dbReference>
<gene>
    <name evidence="4" type="ORF">LVIROSA_LOCUS26644</name>
</gene>